<name>A0A2V2N7I1_9EURY</name>
<dbReference type="Proteomes" id="UP000245657">
    <property type="component" value="Unassembled WGS sequence"/>
</dbReference>
<dbReference type="GO" id="GO:0016853">
    <property type="term" value="F:isomerase activity"/>
    <property type="evidence" value="ECO:0007669"/>
    <property type="project" value="UniProtKB-KW"/>
</dbReference>
<feature type="domain" description="SnoaL-like" evidence="1">
    <location>
        <begin position="8"/>
        <end position="97"/>
    </location>
</feature>
<proteinExistence type="predicted"/>
<dbReference type="Gene3D" id="3.10.450.50">
    <property type="match status" value="1"/>
</dbReference>
<evidence type="ECO:0000313" key="2">
    <source>
        <dbReference type="EMBL" id="PWR72187.1"/>
    </source>
</evidence>
<sequence>MRPKEVLQQFVEAFNRTDVEKLVSLYHEEAINHQVAEETVQGHDAIRKMFVESFANASMTCIVENMFEDGEWAIMEWRDPQGLRGCGFFHVIDSKITFQRGYWDKLTFLRQQGLPIPRE</sequence>
<organism evidence="2 3">
    <name type="scientific">Methanospirillum lacunae</name>
    <dbReference type="NCBI Taxonomy" id="668570"/>
    <lineage>
        <taxon>Archaea</taxon>
        <taxon>Methanobacteriati</taxon>
        <taxon>Methanobacteriota</taxon>
        <taxon>Stenosarchaea group</taxon>
        <taxon>Methanomicrobia</taxon>
        <taxon>Methanomicrobiales</taxon>
        <taxon>Methanospirillaceae</taxon>
        <taxon>Methanospirillum</taxon>
    </lineage>
</organism>
<protein>
    <submittedName>
        <fullName evidence="2">Steroid delta-isomerase</fullName>
    </submittedName>
</protein>
<evidence type="ECO:0000259" key="1">
    <source>
        <dbReference type="Pfam" id="PF12680"/>
    </source>
</evidence>
<dbReference type="InterPro" id="IPR037401">
    <property type="entry name" value="SnoaL-like"/>
</dbReference>
<dbReference type="OrthoDB" id="122359at2157"/>
<gene>
    <name evidence="2" type="ORF">DK846_09380</name>
</gene>
<accession>A0A2V2N7I1</accession>
<comment type="caution">
    <text evidence="2">The sequence shown here is derived from an EMBL/GenBank/DDBJ whole genome shotgun (WGS) entry which is preliminary data.</text>
</comment>
<dbReference type="AlphaFoldDB" id="A0A2V2N7I1"/>
<dbReference type="GeneID" id="97547941"/>
<evidence type="ECO:0000313" key="3">
    <source>
        <dbReference type="Proteomes" id="UP000245657"/>
    </source>
</evidence>
<keyword evidence="3" id="KW-1185">Reference proteome</keyword>
<dbReference type="RefSeq" id="WP_109968676.1">
    <property type="nucleotide sequence ID" value="NZ_CP176093.1"/>
</dbReference>
<dbReference type="InterPro" id="IPR032710">
    <property type="entry name" value="NTF2-like_dom_sf"/>
</dbReference>
<dbReference type="EMBL" id="QGMY01000007">
    <property type="protein sequence ID" value="PWR72187.1"/>
    <property type="molecule type" value="Genomic_DNA"/>
</dbReference>
<dbReference type="Pfam" id="PF12680">
    <property type="entry name" value="SnoaL_2"/>
    <property type="match status" value="1"/>
</dbReference>
<dbReference type="SUPFAM" id="SSF54427">
    <property type="entry name" value="NTF2-like"/>
    <property type="match status" value="1"/>
</dbReference>
<reference evidence="2 3" key="1">
    <citation type="submission" date="2018-05" db="EMBL/GenBank/DDBJ databases">
        <title>Draft genome of Methanospirillum lacunae Ki8-1.</title>
        <authorList>
            <person name="Dueholm M.S."/>
            <person name="Nielsen P.H."/>
            <person name="Bakmann L.F."/>
            <person name="Otzen D.E."/>
        </authorList>
    </citation>
    <scope>NUCLEOTIDE SEQUENCE [LARGE SCALE GENOMIC DNA]</scope>
    <source>
        <strain evidence="2 3">Ki8-1</strain>
    </source>
</reference>
<keyword evidence="2" id="KW-0413">Isomerase</keyword>